<dbReference type="InterPro" id="IPR049052">
    <property type="entry name" value="nSTAND1"/>
</dbReference>
<sequence>MDASTTDALALFGLDEPICPYTGLRTFTEEEAIYFRGRETHVAKCLALLAEQRFVMITGASGDGKSSLVFAGMLPEVRAGFVRARYSSWAVATFRPERSPLHNLARALATALRLPSAGAVETELEHGFSALVELYKTSVLCPASLPPGLSPAEERRHQRGAANLLLVVDQFEEFFTNPENYDGDTPNPAAQTVVNLLLETTRLARVEGLPIYIVCTMRSDFVGQCAEFRGLIEQVGASQYFVPRLVRHEFVEVIREPALLSGNRISERLVQRLLYDIGHGQDQLPVLQHALRRIWLAANEGREEMDLLHYAMVGGLNDELPAADQARFAAWRAALPAQQQAFLLASPSLHNVLDAHANQLFAEANELYNRDFTPPLPPGTAERVIEQTFRVLTRTDGKRVVRNRLTGAQITAIIDDESLPWPVVCRILRPFRAPGATFLSPFLNEDEDDRAVLPPDTVLDITHESLIRNWQHLAQWASAEAADVRIAESFVQQADRWQANGESAGFVLPIGLYTFFEQWHRAKKGAASWLAYYLEPGPDTALRQEHAATQNATLTRFLKASRRRLWFSLLVARYGAGRLAGAVSAAVLIVVLAWVACLYRQQQTDYVAYRIVQQCLTPQDSGNDSTSALQSPYVAVEDKGHFLLNTDRLKDLIYQPVFGGRPASEYAFPRVLSALKNDTLALDIELSMYACANNMDRDSIERENPYIQPILRDLVLRLDSAGRRRLPRVASRAGAPSEKQRREAVLRARTIMALSYYLACDQQHRTAAPPDTAQRAATRQYFAEKRKQLLRQLRSYLWREINTTTGPAPRPVAVGFCLRVLLGQGTDSSAELAFLDGLSPFGPPAARQQFERFFPLSPTPYAGTSKATHSGGYLTAAMLFAARRQPALVRQCLDSMSRLRPRIIDVNSGIALLPYLVKYRLLKPATVRPLLESCAQVGGFSFNEMYAATVYSLLSVKPVPAIFEESLPTGPGDISKQGSTRLGGFDPGTQNADRVSFALPVATRDSAWAALQAATPGIAHNQTIFIESEEHDLANGIKEEYYDQRNELFLTAFLAKMHGVYLAEIKRRPSEAAQSFATFSSKLTALQKHLQNRQAPRNVAPQIRRNAHQLNTLQWNLGVPQQLPPTTGTTRYSTGAQDPITFLRLPTRPKTLAFETYYTCSFNTFFHYELQHEARAKKPDPAVVQLLDSVAFVEAALPDRLSTTRVNSLFAEALARPKRHLPNLAWIRAVARTRVSLPNDSLRRQRNGLLLKIEEALRDHDQLNDTLAISRLIQVAGQDSGPADFSTIPLKVAFSDLAAAVAHEGRMKQAFALADTLGEPMTTITKIRAGEQAMLTNNRSDEAQMALLTFLQQYLFDKAGTIDARFIGRHVGKPQPVAGSIIPLFYWQPFTVDLLHWFVPDAGRILNNQLSAGEVTTDAGLYAICKGHSLADEGSKALEQIPAYEPAHFRQIDYNYILLGIAHLNDRRNSPSLRAHDRNGWREYDEAELTLPADYDGPVE</sequence>
<dbReference type="RefSeq" id="WP_345054371.1">
    <property type="nucleotide sequence ID" value="NZ_BAABDK010000017.1"/>
</dbReference>
<protein>
    <recommendedName>
        <fullName evidence="1">Novel STAND NTPase 1 domain-containing protein</fullName>
    </recommendedName>
</protein>
<name>A0ABP7U7H5_9BACT</name>
<evidence type="ECO:0000259" key="1">
    <source>
        <dbReference type="Pfam" id="PF20703"/>
    </source>
</evidence>
<comment type="caution">
    <text evidence="2">The sequence shown here is derived from an EMBL/GenBank/DDBJ whole genome shotgun (WGS) entry which is preliminary data.</text>
</comment>
<proteinExistence type="predicted"/>
<reference evidence="3" key="1">
    <citation type="journal article" date="2019" name="Int. J. Syst. Evol. Microbiol.">
        <title>The Global Catalogue of Microorganisms (GCM) 10K type strain sequencing project: providing services to taxonomists for standard genome sequencing and annotation.</title>
        <authorList>
            <consortium name="The Broad Institute Genomics Platform"/>
            <consortium name="The Broad Institute Genome Sequencing Center for Infectious Disease"/>
            <person name="Wu L."/>
            <person name="Ma J."/>
        </authorList>
    </citation>
    <scope>NUCLEOTIDE SEQUENCE [LARGE SCALE GENOMIC DNA]</scope>
    <source>
        <strain evidence="3">JCM 17225</strain>
    </source>
</reference>
<accession>A0ABP7U7H5</accession>
<gene>
    <name evidence="2" type="ORF">GCM10022409_22960</name>
</gene>
<organism evidence="2 3">
    <name type="scientific">Hymenobacter glaciei</name>
    <dbReference type="NCBI Taxonomy" id="877209"/>
    <lineage>
        <taxon>Bacteria</taxon>
        <taxon>Pseudomonadati</taxon>
        <taxon>Bacteroidota</taxon>
        <taxon>Cytophagia</taxon>
        <taxon>Cytophagales</taxon>
        <taxon>Hymenobacteraceae</taxon>
        <taxon>Hymenobacter</taxon>
    </lineage>
</organism>
<evidence type="ECO:0000313" key="3">
    <source>
        <dbReference type="Proteomes" id="UP001501469"/>
    </source>
</evidence>
<keyword evidence="3" id="KW-1185">Reference proteome</keyword>
<evidence type="ECO:0000313" key="2">
    <source>
        <dbReference type="EMBL" id="GAA4037396.1"/>
    </source>
</evidence>
<feature type="domain" description="Novel STAND NTPase 1" evidence="1">
    <location>
        <begin position="20"/>
        <end position="503"/>
    </location>
</feature>
<dbReference type="Proteomes" id="UP001501469">
    <property type="component" value="Unassembled WGS sequence"/>
</dbReference>
<dbReference type="Pfam" id="PF20703">
    <property type="entry name" value="nSTAND1"/>
    <property type="match status" value="1"/>
</dbReference>
<dbReference type="EMBL" id="BAABDK010000017">
    <property type="protein sequence ID" value="GAA4037396.1"/>
    <property type="molecule type" value="Genomic_DNA"/>
</dbReference>